<protein>
    <submittedName>
        <fullName evidence="2">Uncharacterized protein</fullName>
    </submittedName>
</protein>
<gene>
    <name evidence="2" type="ORF">IV203_022058</name>
</gene>
<feature type="region of interest" description="Disordered" evidence="1">
    <location>
        <begin position="44"/>
        <end position="90"/>
    </location>
</feature>
<proteinExistence type="predicted"/>
<evidence type="ECO:0000256" key="1">
    <source>
        <dbReference type="SAM" id="MobiDB-lite"/>
    </source>
</evidence>
<evidence type="ECO:0000313" key="2">
    <source>
        <dbReference type="EMBL" id="KAG7344050.1"/>
    </source>
</evidence>
<evidence type="ECO:0000313" key="3">
    <source>
        <dbReference type="Proteomes" id="UP000693970"/>
    </source>
</evidence>
<organism evidence="2 3">
    <name type="scientific">Nitzschia inconspicua</name>
    <dbReference type="NCBI Taxonomy" id="303405"/>
    <lineage>
        <taxon>Eukaryota</taxon>
        <taxon>Sar</taxon>
        <taxon>Stramenopiles</taxon>
        <taxon>Ochrophyta</taxon>
        <taxon>Bacillariophyta</taxon>
        <taxon>Bacillariophyceae</taxon>
        <taxon>Bacillariophycidae</taxon>
        <taxon>Bacillariales</taxon>
        <taxon>Bacillariaceae</taxon>
        <taxon>Nitzschia</taxon>
    </lineage>
</organism>
<sequence>MLRFLTKLDAAVNEPNLLISVPFSTYSHIMQSSGAHARQMDADFDDNSMANNDGLGVHPHHFNSAEAQTCEAQAQQQPTRPNVGTQTERS</sequence>
<keyword evidence="3" id="KW-1185">Reference proteome</keyword>
<reference evidence="2" key="2">
    <citation type="submission" date="2021-04" db="EMBL/GenBank/DDBJ databases">
        <authorList>
            <person name="Podell S."/>
        </authorList>
    </citation>
    <scope>NUCLEOTIDE SEQUENCE</scope>
    <source>
        <strain evidence="2">Hildebrandi</strain>
    </source>
</reference>
<dbReference type="AlphaFoldDB" id="A0A9K3PEE4"/>
<dbReference type="Proteomes" id="UP000693970">
    <property type="component" value="Unassembled WGS sequence"/>
</dbReference>
<accession>A0A9K3PEE4</accession>
<feature type="compositionally biased region" description="Low complexity" evidence="1">
    <location>
        <begin position="65"/>
        <end position="77"/>
    </location>
</feature>
<name>A0A9K3PEE4_9STRA</name>
<feature type="compositionally biased region" description="Polar residues" evidence="1">
    <location>
        <begin position="78"/>
        <end position="90"/>
    </location>
</feature>
<comment type="caution">
    <text evidence="2">The sequence shown here is derived from an EMBL/GenBank/DDBJ whole genome shotgun (WGS) entry which is preliminary data.</text>
</comment>
<dbReference type="EMBL" id="JAGRRH010000023">
    <property type="protein sequence ID" value="KAG7344050.1"/>
    <property type="molecule type" value="Genomic_DNA"/>
</dbReference>
<reference evidence="2" key="1">
    <citation type="journal article" date="2021" name="Sci. Rep.">
        <title>Diploid genomic architecture of Nitzschia inconspicua, an elite biomass production diatom.</title>
        <authorList>
            <person name="Oliver A."/>
            <person name="Podell S."/>
            <person name="Pinowska A."/>
            <person name="Traller J.C."/>
            <person name="Smith S.R."/>
            <person name="McClure R."/>
            <person name="Beliaev A."/>
            <person name="Bohutskyi P."/>
            <person name="Hill E.A."/>
            <person name="Rabines A."/>
            <person name="Zheng H."/>
            <person name="Allen L.Z."/>
            <person name="Kuo A."/>
            <person name="Grigoriev I.V."/>
            <person name="Allen A.E."/>
            <person name="Hazlebeck D."/>
            <person name="Allen E.E."/>
        </authorList>
    </citation>
    <scope>NUCLEOTIDE SEQUENCE</scope>
    <source>
        <strain evidence="2">Hildebrandi</strain>
    </source>
</reference>